<dbReference type="Proteomes" id="UP000178377">
    <property type="component" value="Unassembled WGS sequence"/>
</dbReference>
<proteinExistence type="predicted"/>
<reference evidence="1 2" key="1">
    <citation type="journal article" date="2016" name="Nat. Commun.">
        <title>Thousands of microbial genomes shed light on interconnected biogeochemical processes in an aquifer system.</title>
        <authorList>
            <person name="Anantharaman K."/>
            <person name="Brown C.T."/>
            <person name="Hug L.A."/>
            <person name="Sharon I."/>
            <person name="Castelle C.J."/>
            <person name="Probst A.J."/>
            <person name="Thomas B.C."/>
            <person name="Singh A."/>
            <person name="Wilkins M.J."/>
            <person name="Karaoz U."/>
            <person name="Brodie E.L."/>
            <person name="Williams K.H."/>
            <person name="Hubbard S.S."/>
            <person name="Banfield J.F."/>
        </authorList>
    </citation>
    <scope>NUCLEOTIDE SEQUENCE [LARGE SCALE GENOMIC DNA]</scope>
</reference>
<comment type="caution">
    <text evidence="1">The sequence shown here is derived from an EMBL/GenBank/DDBJ whole genome shotgun (WGS) entry which is preliminary data.</text>
</comment>
<dbReference type="AlphaFoldDB" id="A0A1F5PLX5"/>
<dbReference type="EMBL" id="MFEO01000005">
    <property type="protein sequence ID" value="OGE90916.1"/>
    <property type="molecule type" value="Genomic_DNA"/>
</dbReference>
<dbReference type="PANTHER" id="PTHR41930">
    <property type="entry name" value="UPF0200 PROTEIN MJ1399"/>
    <property type="match status" value="1"/>
</dbReference>
<dbReference type="PANTHER" id="PTHR41930:SF1">
    <property type="entry name" value="DEPHOSPHO-COA KINASE"/>
    <property type="match status" value="1"/>
</dbReference>
<evidence type="ECO:0000313" key="2">
    <source>
        <dbReference type="Proteomes" id="UP000178377"/>
    </source>
</evidence>
<name>A0A1F5PLX5_9BACT</name>
<protein>
    <recommendedName>
        <fullName evidence="3">Dephospho-CoA kinase</fullName>
    </recommendedName>
</protein>
<organism evidence="1 2">
    <name type="scientific">Candidatus Doudnabacteria bacterium RIFCSPHIGHO2_01_FULL_50_11</name>
    <dbReference type="NCBI Taxonomy" id="1817828"/>
    <lineage>
        <taxon>Bacteria</taxon>
        <taxon>Candidatus Doudnaibacteriota</taxon>
    </lineage>
</organism>
<evidence type="ECO:0008006" key="3">
    <source>
        <dbReference type="Google" id="ProtNLM"/>
    </source>
</evidence>
<dbReference type="Gene3D" id="3.40.50.300">
    <property type="entry name" value="P-loop containing nucleotide triphosphate hydrolases"/>
    <property type="match status" value="1"/>
</dbReference>
<dbReference type="InterPro" id="IPR027417">
    <property type="entry name" value="P-loop_NTPase"/>
</dbReference>
<evidence type="ECO:0000313" key="1">
    <source>
        <dbReference type="EMBL" id="OGE90916.1"/>
    </source>
</evidence>
<accession>A0A1F5PLX5</accession>
<dbReference type="STRING" id="1817828.A2722_00685"/>
<dbReference type="SUPFAM" id="SSF52540">
    <property type="entry name" value="P-loop containing nucleoside triphosphate hydrolases"/>
    <property type="match status" value="1"/>
</dbReference>
<sequence>MVIGLTGSFASGKDLVAHRLIEKGFAYVSLSDLIRDDLRAENLPITRENLINKANEVRKTRGASEWAKRAIEKAKRMGAQHTALVSIRNPAEVEELRKLPEFELWFIDSPQRIRYGRAKKRGRTDDFPSFEDFQAKEARENSADPAEQQLGKVFALADRTIENDSDIASLQLKIDNILYELGIG</sequence>
<gene>
    <name evidence="1" type="ORF">A2722_00685</name>
</gene>